<keyword evidence="1" id="KW-0677">Repeat</keyword>
<dbReference type="Gene3D" id="2.130.10.30">
    <property type="entry name" value="Regulator of chromosome condensation 1/beta-lactamase-inhibitor protein II"/>
    <property type="match status" value="1"/>
</dbReference>
<reference evidence="2" key="1">
    <citation type="journal article" date="2014" name="PLoS ONE">
        <title>Transcriptome-Based Identification of ABC Transporters in the Western Tarnished Plant Bug Lygus hesperus.</title>
        <authorList>
            <person name="Hull J.J."/>
            <person name="Chaney K."/>
            <person name="Geib S.M."/>
            <person name="Fabrick J.A."/>
            <person name="Brent C.S."/>
            <person name="Walsh D."/>
            <person name="Lavine L.C."/>
        </authorList>
    </citation>
    <scope>NUCLEOTIDE SEQUENCE</scope>
</reference>
<dbReference type="SUPFAM" id="SSF50985">
    <property type="entry name" value="RCC1/BLIP-II"/>
    <property type="match status" value="1"/>
</dbReference>
<reference evidence="3" key="3">
    <citation type="journal article" date="2016" name="Gigascience">
        <title>De novo construction of an expanded transcriptome assembly for the western tarnished plant bug, Lygus hesperus.</title>
        <authorList>
            <person name="Tassone E.E."/>
            <person name="Geib S.M."/>
            <person name="Hall B."/>
            <person name="Fabrick J.A."/>
            <person name="Brent C.S."/>
            <person name="Hull J.J."/>
        </authorList>
    </citation>
    <scope>NUCLEOTIDE SEQUENCE</scope>
</reference>
<organism evidence="2">
    <name type="scientific">Lygus hesperus</name>
    <name type="common">Western plant bug</name>
    <dbReference type="NCBI Taxonomy" id="30085"/>
    <lineage>
        <taxon>Eukaryota</taxon>
        <taxon>Metazoa</taxon>
        <taxon>Ecdysozoa</taxon>
        <taxon>Arthropoda</taxon>
        <taxon>Hexapoda</taxon>
        <taxon>Insecta</taxon>
        <taxon>Pterygota</taxon>
        <taxon>Neoptera</taxon>
        <taxon>Paraneoptera</taxon>
        <taxon>Hemiptera</taxon>
        <taxon>Heteroptera</taxon>
        <taxon>Panheteroptera</taxon>
        <taxon>Cimicomorpha</taxon>
        <taxon>Miridae</taxon>
        <taxon>Mirini</taxon>
        <taxon>Lygus</taxon>
    </lineage>
</organism>
<dbReference type="AlphaFoldDB" id="A0A0A9Y2W6"/>
<reference evidence="2" key="2">
    <citation type="submission" date="2014-07" db="EMBL/GenBank/DDBJ databases">
        <authorList>
            <person name="Hull J."/>
        </authorList>
    </citation>
    <scope>NUCLEOTIDE SEQUENCE</scope>
</reference>
<proteinExistence type="predicted"/>
<dbReference type="EMBL" id="GBHO01017623">
    <property type="protein sequence ID" value="JAG25981.1"/>
    <property type="molecule type" value="Transcribed_RNA"/>
</dbReference>
<dbReference type="PANTHER" id="PTHR22872">
    <property type="entry name" value="BTK-BINDING PROTEIN-RELATED"/>
    <property type="match status" value="1"/>
</dbReference>
<gene>
    <name evidence="2" type="ORF">CM83_8265</name>
    <name evidence="3" type="ORF">g.4348</name>
</gene>
<protein>
    <submittedName>
        <fullName evidence="2">Uncharacterized protein</fullName>
    </submittedName>
</protein>
<dbReference type="EMBL" id="GDHC01001622">
    <property type="protein sequence ID" value="JAQ17007.1"/>
    <property type="molecule type" value="Transcribed_RNA"/>
</dbReference>
<name>A0A0A9Y2W6_LYGHE</name>
<evidence type="ECO:0000313" key="3">
    <source>
        <dbReference type="EMBL" id="JAQ17007.1"/>
    </source>
</evidence>
<accession>A0A0A9Y2W6</accession>
<dbReference type="InterPro" id="IPR009091">
    <property type="entry name" value="RCC1/BLIP-II"/>
</dbReference>
<dbReference type="Pfam" id="PF13540">
    <property type="entry name" value="RCC1_2"/>
    <property type="match status" value="1"/>
</dbReference>
<dbReference type="InterPro" id="IPR051625">
    <property type="entry name" value="Signaling_Regulatory_Domain"/>
</dbReference>
<sequence length="119" mass="12868">MGSNYSGQLGRKIGLYTSTLDYLHAESDERIGLDAVTTRSSIPFQSGSVMKVNEIVSIACGNKHSLFSTSNGVVYVCGDNSYGQLGLSAQEIRKVQPHSSTYNKTGKDDTAAHQIRCFT</sequence>
<evidence type="ECO:0000256" key="1">
    <source>
        <dbReference type="ARBA" id="ARBA00022737"/>
    </source>
</evidence>
<evidence type="ECO:0000313" key="2">
    <source>
        <dbReference type="EMBL" id="JAG25981.1"/>
    </source>
</evidence>